<protein>
    <submittedName>
        <fullName evidence="2">Uncharacterized protein</fullName>
    </submittedName>
</protein>
<dbReference type="AlphaFoldDB" id="A0A1R3IV62"/>
<evidence type="ECO:0000256" key="1">
    <source>
        <dbReference type="SAM" id="Phobius"/>
    </source>
</evidence>
<reference evidence="3" key="1">
    <citation type="submission" date="2013-09" db="EMBL/GenBank/DDBJ databases">
        <title>Corchorus olitorius genome sequencing.</title>
        <authorList>
            <person name="Alam M."/>
            <person name="Haque M.S."/>
            <person name="Islam M.S."/>
            <person name="Emdad E.M."/>
            <person name="Islam M.M."/>
            <person name="Ahmed B."/>
            <person name="Halim A."/>
            <person name="Hossen Q.M.M."/>
            <person name="Hossain M.Z."/>
            <person name="Ahmed R."/>
            <person name="Khan M.M."/>
            <person name="Islam R."/>
            <person name="Rashid M.M."/>
            <person name="Khan S.A."/>
            <person name="Rahman M.S."/>
            <person name="Alam M."/>
            <person name="Yahiya A.S."/>
            <person name="Khan M.S."/>
            <person name="Azam M.S."/>
            <person name="Haque T."/>
            <person name="Lashkar M.Z.H."/>
            <person name="Akhand A.I."/>
            <person name="Morshed G."/>
            <person name="Roy S."/>
            <person name="Uddin K.S."/>
            <person name="Rabeya T."/>
            <person name="Hossain A.S."/>
            <person name="Chowdhury A."/>
            <person name="Snigdha A.R."/>
            <person name="Mortoza M.S."/>
            <person name="Matin S.A."/>
            <person name="Hoque S.M.E."/>
            <person name="Islam M.K."/>
            <person name="Roy D.K."/>
            <person name="Haider R."/>
            <person name="Moosa M.M."/>
            <person name="Elias S.M."/>
            <person name="Hasan A.M."/>
            <person name="Jahan S."/>
            <person name="Shafiuddin M."/>
            <person name="Mahmood N."/>
            <person name="Shommy N.S."/>
        </authorList>
    </citation>
    <scope>NUCLEOTIDE SEQUENCE [LARGE SCALE GENOMIC DNA]</scope>
    <source>
        <strain evidence="3">cv. O-4</strain>
    </source>
</reference>
<keyword evidence="1" id="KW-0472">Membrane</keyword>
<proteinExistence type="predicted"/>
<comment type="caution">
    <text evidence="2">The sequence shown here is derived from an EMBL/GenBank/DDBJ whole genome shotgun (WGS) entry which is preliminary data.</text>
</comment>
<dbReference type="Proteomes" id="UP000187203">
    <property type="component" value="Unassembled WGS sequence"/>
</dbReference>
<feature type="transmembrane region" description="Helical" evidence="1">
    <location>
        <begin position="12"/>
        <end position="33"/>
    </location>
</feature>
<sequence>MGMAWMNKAHTHLYVSSSNTFILAFIYVATLIANNQTPPWACSHLS</sequence>
<keyword evidence="1" id="KW-0812">Transmembrane</keyword>
<keyword evidence="3" id="KW-1185">Reference proteome</keyword>
<evidence type="ECO:0000313" key="2">
    <source>
        <dbReference type="EMBL" id="OMO86454.1"/>
    </source>
</evidence>
<gene>
    <name evidence="2" type="ORF">COLO4_21152</name>
</gene>
<keyword evidence="1" id="KW-1133">Transmembrane helix</keyword>
<organism evidence="2 3">
    <name type="scientific">Corchorus olitorius</name>
    <dbReference type="NCBI Taxonomy" id="93759"/>
    <lineage>
        <taxon>Eukaryota</taxon>
        <taxon>Viridiplantae</taxon>
        <taxon>Streptophyta</taxon>
        <taxon>Embryophyta</taxon>
        <taxon>Tracheophyta</taxon>
        <taxon>Spermatophyta</taxon>
        <taxon>Magnoliopsida</taxon>
        <taxon>eudicotyledons</taxon>
        <taxon>Gunneridae</taxon>
        <taxon>Pentapetalae</taxon>
        <taxon>rosids</taxon>
        <taxon>malvids</taxon>
        <taxon>Malvales</taxon>
        <taxon>Malvaceae</taxon>
        <taxon>Grewioideae</taxon>
        <taxon>Apeibeae</taxon>
        <taxon>Corchorus</taxon>
    </lineage>
</organism>
<dbReference type="EMBL" id="AWUE01017568">
    <property type="protein sequence ID" value="OMO86454.1"/>
    <property type="molecule type" value="Genomic_DNA"/>
</dbReference>
<name>A0A1R3IV62_9ROSI</name>
<accession>A0A1R3IV62</accession>
<dbReference type="OrthoDB" id="10498356at2759"/>
<evidence type="ECO:0000313" key="3">
    <source>
        <dbReference type="Proteomes" id="UP000187203"/>
    </source>
</evidence>